<keyword evidence="1" id="KW-0732">Signal</keyword>
<reference evidence="3 4" key="1">
    <citation type="submission" date="2019-03" db="EMBL/GenBank/DDBJ databases">
        <title>Genomic Encyclopedia of Type Strains, Phase IV (KMG-IV): sequencing the most valuable type-strain genomes for metagenomic binning, comparative biology and taxonomic classification.</title>
        <authorList>
            <person name="Goeker M."/>
        </authorList>
    </citation>
    <scope>NUCLEOTIDE SEQUENCE [LARGE SCALE GENOMIC DNA]</scope>
    <source>
        <strain evidence="3 4">DSM 11603</strain>
    </source>
</reference>
<dbReference type="InterPro" id="IPR036249">
    <property type="entry name" value="Thioredoxin-like_sf"/>
</dbReference>
<dbReference type="PANTHER" id="PTHR32234:SF0">
    <property type="entry name" value="THIOL:DISULFIDE INTERCHANGE PROTEIN DSBD"/>
    <property type="match status" value="1"/>
</dbReference>
<dbReference type="GO" id="GO:0045454">
    <property type="term" value="P:cell redox homeostasis"/>
    <property type="evidence" value="ECO:0007669"/>
    <property type="project" value="TreeGrafter"/>
</dbReference>
<dbReference type="SUPFAM" id="SSF52833">
    <property type="entry name" value="Thioredoxin-like"/>
    <property type="match status" value="1"/>
</dbReference>
<proteinExistence type="predicted"/>
<dbReference type="Pfam" id="PF13899">
    <property type="entry name" value="Thioredoxin_7"/>
    <property type="match status" value="1"/>
</dbReference>
<evidence type="ECO:0000259" key="2">
    <source>
        <dbReference type="PROSITE" id="PS51352"/>
    </source>
</evidence>
<feature type="chain" id="PRO_5020908606" evidence="1">
    <location>
        <begin position="40"/>
        <end position="161"/>
    </location>
</feature>
<dbReference type="OrthoDB" id="9811036at2"/>
<feature type="signal peptide" evidence="1">
    <location>
        <begin position="1"/>
        <end position="39"/>
    </location>
</feature>
<dbReference type="InterPro" id="IPR006311">
    <property type="entry name" value="TAT_signal"/>
</dbReference>
<organism evidence="3 4">
    <name type="scientific">Aquamicrobium defluvii</name>
    <dbReference type="NCBI Taxonomy" id="69279"/>
    <lineage>
        <taxon>Bacteria</taxon>
        <taxon>Pseudomonadati</taxon>
        <taxon>Pseudomonadota</taxon>
        <taxon>Alphaproteobacteria</taxon>
        <taxon>Hyphomicrobiales</taxon>
        <taxon>Phyllobacteriaceae</taxon>
        <taxon>Aquamicrobium</taxon>
    </lineage>
</organism>
<evidence type="ECO:0000313" key="4">
    <source>
        <dbReference type="Proteomes" id="UP000294958"/>
    </source>
</evidence>
<dbReference type="RefSeq" id="WP_133675116.1">
    <property type="nucleotide sequence ID" value="NZ_SNZF01000012.1"/>
</dbReference>
<dbReference type="AlphaFoldDB" id="A0A4R6YF29"/>
<dbReference type="Proteomes" id="UP000294958">
    <property type="component" value="Unassembled WGS sequence"/>
</dbReference>
<name>A0A4R6YF29_9HYPH</name>
<comment type="caution">
    <text evidence="3">The sequence shown here is derived from an EMBL/GenBank/DDBJ whole genome shotgun (WGS) entry which is preliminary data.</text>
</comment>
<keyword evidence="4" id="KW-1185">Reference proteome</keyword>
<dbReference type="EMBL" id="SNZF01000012">
    <property type="protein sequence ID" value="TDR34812.1"/>
    <property type="molecule type" value="Genomic_DNA"/>
</dbReference>
<sequence>MQPETAQTREEKRARLTRRALLAGGLAAPAVLLATPVPAASGELVRDVSSYHQALAALVGQHRFALVDIRADWCAVCHRIEREILSHPTVRRNLEHVPLLKVDVTAMDEANRQLLAHLRASGPPTFFVVDAATGAEYDQTRSLGSFSRRNLIRRLAPFSGI</sequence>
<gene>
    <name evidence="3" type="ORF">DES43_11224</name>
</gene>
<dbReference type="PANTHER" id="PTHR32234">
    <property type="entry name" value="THIOL:DISULFIDE INTERCHANGE PROTEIN DSBD"/>
    <property type="match status" value="1"/>
</dbReference>
<evidence type="ECO:0000313" key="3">
    <source>
        <dbReference type="EMBL" id="TDR34812.1"/>
    </source>
</evidence>
<dbReference type="GO" id="GO:0015035">
    <property type="term" value="F:protein-disulfide reductase activity"/>
    <property type="evidence" value="ECO:0007669"/>
    <property type="project" value="TreeGrafter"/>
</dbReference>
<dbReference type="InterPro" id="IPR013766">
    <property type="entry name" value="Thioredoxin_domain"/>
</dbReference>
<feature type="domain" description="Thioredoxin" evidence="2">
    <location>
        <begin position="22"/>
        <end position="160"/>
    </location>
</feature>
<accession>A0A4R6YF29</accession>
<dbReference type="Gene3D" id="3.40.30.10">
    <property type="entry name" value="Glutaredoxin"/>
    <property type="match status" value="1"/>
</dbReference>
<protein>
    <submittedName>
        <fullName evidence="3">Thioredoxin-like protein</fullName>
    </submittedName>
</protein>
<dbReference type="PROSITE" id="PS51352">
    <property type="entry name" value="THIOREDOXIN_2"/>
    <property type="match status" value="1"/>
</dbReference>
<dbReference type="PROSITE" id="PS51318">
    <property type="entry name" value="TAT"/>
    <property type="match status" value="1"/>
</dbReference>
<evidence type="ECO:0000256" key="1">
    <source>
        <dbReference type="SAM" id="SignalP"/>
    </source>
</evidence>